<dbReference type="KEGG" id="kan:IMCC3317_04460"/>
<dbReference type="CDD" id="cd06257">
    <property type="entry name" value="DnaJ"/>
    <property type="match status" value="1"/>
</dbReference>
<protein>
    <submittedName>
        <fullName evidence="2">Co-chaperone protein HscB</fullName>
    </submittedName>
</protein>
<gene>
    <name evidence="2" type="primary">hscB</name>
    <name evidence="2" type="ORF">IMCC3317_04460</name>
</gene>
<dbReference type="Pfam" id="PF13619">
    <property type="entry name" value="KTSC"/>
    <property type="match status" value="1"/>
</dbReference>
<dbReference type="AlphaFoldDB" id="A0A7L4ZF15"/>
<reference evidence="2 3" key="1">
    <citation type="journal article" date="2013" name="Int. J. Syst. Evol. Microbiol.">
        <title>Kordia antarctica sp. nov., isolated from Antarctic seawater.</title>
        <authorList>
            <person name="Baek K."/>
            <person name="Choi A."/>
            <person name="Kang I."/>
            <person name="Lee K."/>
            <person name="Cho J.C."/>
        </authorList>
    </citation>
    <scope>NUCLEOTIDE SEQUENCE [LARGE SCALE GENOMIC DNA]</scope>
    <source>
        <strain evidence="2 3">IMCC3317</strain>
    </source>
</reference>
<dbReference type="InterPro" id="IPR025309">
    <property type="entry name" value="KTSC_dom"/>
</dbReference>
<evidence type="ECO:0000313" key="3">
    <source>
        <dbReference type="Proteomes" id="UP000464657"/>
    </source>
</evidence>
<name>A0A7L4ZF15_9FLAO</name>
<keyword evidence="3" id="KW-1185">Reference proteome</keyword>
<feature type="domain" description="J" evidence="1">
    <location>
        <begin position="34"/>
        <end position="106"/>
    </location>
</feature>
<dbReference type="PROSITE" id="PS50076">
    <property type="entry name" value="DNAJ_2"/>
    <property type="match status" value="1"/>
</dbReference>
<dbReference type="SUPFAM" id="SSF46565">
    <property type="entry name" value="Chaperone J-domain"/>
    <property type="match status" value="1"/>
</dbReference>
<organism evidence="2 3">
    <name type="scientific">Kordia antarctica</name>
    <dbReference type="NCBI Taxonomy" id="1218801"/>
    <lineage>
        <taxon>Bacteria</taxon>
        <taxon>Pseudomonadati</taxon>
        <taxon>Bacteroidota</taxon>
        <taxon>Flavobacteriia</taxon>
        <taxon>Flavobacteriales</taxon>
        <taxon>Flavobacteriaceae</taxon>
        <taxon>Kordia</taxon>
    </lineage>
</organism>
<dbReference type="Gene3D" id="1.10.287.110">
    <property type="entry name" value="DnaJ domain"/>
    <property type="match status" value="1"/>
</dbReference>
<sequence>MIDFFIVQLLALFPLLDVILRPVKKSLVMKRINQYKKLFQVESEIDLKILKKTYRNLVKEWHPDKYQEEDSKHAEAELKSIEVIDGYHFLVSIAPETLKANFEAYTETITNSGIADFNHKGLLLEITFLDGTTYEYFGITKQVYIKMINSDKVNRFAKRNIYPTYTYRKSKRDS</sequence>
<accession>A0A7L4ZF15</accession>
<evidence type="ECO:0000259" key="1">
    <source>
        <dbReference type="PROSITE" id="PS50076"/>
    </source>
</evidence>
<dbReference type="Proteomes" id="UP000464657">
    <property type="component" value="Chromosome"/>
</dbReference>
<dbReference type="EMBL" id="CP019288">
    <property type="protein sequence ID" value="QHI35100.1"/>
    <property type="molecule type" value="Genomic_DNA"/>
</dbReference>
<proteinExistence type="predicted"/>
<dbReference type="InterPro" id="IPR036869">
    <property type="entry name" value="J_dom_sf"/>
</dbReference>
<dbReference type="InterPro" id="IPR001623">
    <property type="entry name" value="DnaJ_domain"/>
</dbReference>
<evidence type="ECO:0000313" key="2">
    <source>
        <dbReference type="EMBL" id="QHI35100.1"/>
    </source>
</evidence>